<name>A0A327YXU6_9ACTN</name>
<dbReference type="OrthoDB" id="39703at2"/>
<reference evidence="3 4" key="1">
    <citation type="submission" date="2018-06" db="EMBL/GenBank/DDBJ databases">
        <title>Genomic Encyclopedia of Type Strains, Phase III (KMG-III): the genomes of soil and plant-associated and newly described type strains.</title>
        <authorList>
            <person name="Whitman W."/>
        </authorList>
    </citation>
    <scope>NUCLEOTIDE SEQUENCE [LARGE SCALE GENOMIC DNA]</scope>
    <source>
        <strain evidence="3 4">CGMCC 4.7090</strain>
    </source>
</reference>
<dbReference type="InterPro" id="IPR011042">
    <property type="entry name" value="6-blade_b-propeller_TolB-like"/>
</dbReference>
<dbReference type="AlphaFoldDB" id="A0A327YXU6"/>
<dbReference type="EMBL" id="QLMJ01000027">
    <property type="protein sequence ID" value="RAK26525.1"/>
    <property type="molecule type" value="Genomic_DNA"/>
</dbReference>
<dbReference type="Proteomes" id="UP000249341">
    <property type="component" value="Unassembled WGS sequence"/>
</dbReference>
<evidence type="ECO:0000256" key="2">
    <source>
        <dbReference type="SAM" id="SignalP"/>
    </source>
</evidence>
<dbReference type="SUPFAM" id="SSF82171">
    <property type="entry name" value="DPP6 N-terminal domain-like"/>
    <property type="match status" value="1"/>
</dbReference>
<dbReference type="PANTHER" id="PTHR36842">
    <property type="entry name" value="PROTEIN TOLB HOMOLOG"/>
    <property type="match status" value="1"/>
</dbReference>
<comment type="caution">
    <text evidence="3">The sequence shown here is derived from an EMBL/GenBank/DDBJ whole genome shotgun (WGS) entry which is preliminary data.</text>
</comment>
<accession>A0A327YXU6</accession>
<evidence type="ECO:0000256" key="1">
    <source>
        <dbReference type="ARBA" id="ARBA00009820"/>
    </source>
</evidence>
<evidence type="ECO:0000313" key="3">
    <source>
        <dbReference type="EMBL" id="RAK26525.1"/>
    </source>
</evidence>
<protein>
    <submittedName>
        <fullName evidence="3">WD40 repeat protein</fullName>
    </submittedName>
</protein>
<organism evidence="3 4">
    <name type="scientific">Actinoplanes lutulentus</name>
    <dbReference type="NCBI Taxonomy" id="1287878"/>
    <lineage>
        <taxon>Bacteria</taxon>
        <taxon>Bacillati</taxon>
        <taxon>Actinomycetota</taxon>
        <taxon>Actinomycetes</taxon>
        <taxon>Micromonosporales</taxon>
        <taxon>Micromonosporaceae</taxon>
        <taxon>Actinoplanes</taxon>
    </lineage>
</organism>
<dbReference type="RefSeq" id="WP_111654637.1">
    <property type="nucleotide sequence ID" value="NZ_JACHWI010000006.1"/>
</dbReference>
<sequence>MRSIGSAVVTVSVAVFGSVAATAQPAGATGPRTERASVGNNEQQAAGRSFMFSLSGNGRYVVFDSSAANLVRGDTNGTEDVFLRDRWAQTTRRVSVSSSGRQGDLASSNPSISDDGRWITFVSDATNLVPGDTNGSSDLFLRDVRTGTTRRIAHIELSGDRPLWNGTISADGRSVVLSAGDPLLPQDTNDHEDVYVIDLPAGTISMITPPEADDGSHSPVVSPTGRYIAFGSWATNLVPGDTNGAHDVFRYDRVAGTTVRVSLTSDGRQIAGRSDGPAVSADGRYVTFFSEDPGIVPGDTNPEPDVFLRDLRSGTTTMVSVTAAGTPGNYNSSSADISPDGRYVVFGSWATNLVPGDTNDWYDVFVRDLRTGRTSMVSVSTAGTQGNFGGENGAISSDGRHIAFTSFSSDLVPGDTNDDLDVFIRDL</sequence>
<feature type="chain" id="PRO_5039596652" evidence="2">
    <location>
        <begin position="24"/>
        <end position="427"/>
    </location>
</feature>
<gene>
    <name evidence="3" type="ORF">B0I29_127115</name>
</gene>
<keyword evidence="4" id="KW-1185">Reference proteome</keyword>
<dbReference type="InterPro" id="IPR011659">
    <property type="entry name" value="WD40"/>
</dbReference>
<keyword evidence="2" id="KW-0732">Signal</keyword>
<evidence type="ECO:0000313" key="4">
    <source>
        <dbReference type="Proteomes" id="UP000249341"/>
    </source>
</evidence>
<proteinExistence type="inferred from homology"/>
<dbReference type="Pfam" id="PF07676">
    <property type="entry name" value="PD40"/>
    <property type="match status" value="3"/>
</dbReference>
<dbReference type="Gene3D" id="2.120.10.30">
    <property type="entry name" value="TolB, C-terminal domain"/>
    <property type="match status" value="2"/>
</dbReference>
<comment type="similarity">
    <text evidence="1">Belongs to the TolB family.</text>
</comment>
<dbReference type="PANTHER" id="PTHR36842:SF1">
    <property type="entry name" value="PROTEIN TOLB"/>
    <property type="match status" value="1"/>
</dbReference>
<feature type="signal peptide" evidence="2">
    <location>
        <begin position="1"/>
        <end position="23"/>
    </location>
</feature>